<feature type="transmembrane region" description="Helical" evidence="1">
    <location>
        <begin position="77"/>
        <end position="97"/>
    </location>
</feature>
<keyword evidence="1" id="KW-0812">Transmembrane</keyword>
<keyword evidence="1" id="KW-1133">Transmembrane helix</keyword>
<dbReference type="EMBL" id="CP066690">
    <property type="protein sequence ID" value="QQG45692.1"/>
    <property type="molecule type" value="Genomic_DNA"/>
</dbReference>
<evidence type="ECO:0000313" key="3">
    <source>
        <dbReference type="Proteomes" id="UP000595618"/>
    </source>
</evidence>
<protein>
    <submittedName>
        <fullName evidence="2">Uncharacterized protein</fullName>
    </submittedName>
</protein>
<dbReference type="Proteomes" id="UP000595618">
    <property type="component" value="Chromosome"/>
</dbReference>
<dbReference type="AlphaFoldDB" id="A0A7T5RKB3"/>
<evidence type="ECO:0000256" key="1">
    <source>
        <dbReference type="SAM" id="Phobius"/>
    </source>
</evidence>
<sequence length="124" mass="14331">MSLPPLEVLWKFYAITGLTVLLIVFTPLKNWGWKKWWYIFCTSSFTDYLSTLLFVYVYGLGWQAEGNEIIQKYGASFGYLFVLNLHMVVPVLLAYLVGCWLNRVTRLGAITLLAVFSFLNFTQP</sequence>
<evidence type="ECO:0000313" key="2">
    <source>
        <dbReference type="EMBL" id="QQG45692.1"/>
    </source>
</evidence>
<proteinExistence type="predicted"/>
<reference evidence="2 3" key="1">
    <citation type="submission" date="2020-07" db="EMBL/GenBank/DDBJ databases">
        <title>Huge and variable diversity of episymbiotic CPR bacteria and DPANN archaea in groundwater ecosystems.</title>
        <authorList>
            <person name="He C.Y."/>
            <person name="Keren R."/>
            <person name="Whittaker M."/>
            <person name="Farag I.F."/>
            <person name="Doudna J."/>
            <person name="Cate J.H.D."/>
            <person name="Banfield J.F."/>
        </authorList>
    </citation>
    <scope>NUCLEOTIDE SEQUENCE [LARGE SCALE GENOMIC DNA]</scope>
    <source>
        <strain evidence="2">NC_groundwater_541_Ag_S-0.1um_46_50</strain>
    </source>
</reference>
<accession>A0A7T5RKB3</accession>
<gene>
    <name evidence="2" type="ORF">HYW89_02105</name>
</gene>
<keyword evidence="1" id="KW-0472">Membrane</keyword>
<name>A0A7T5RKB3_9BACT</name>
<organism evidence="2 3">
    <name type="scientific">Candidatus Sungiibacteriota bacterium</name>
    <dbReference type="NCBI Taxonomy" id="2750080"/>
    <lineage>
        <taxon>Bacteria</taxon>
        <taxon>Candidatus Sungiibacteriota</taxon>
    </lineage>
</organism>
<feature type="transmembrane region" description="Helical" evidence="1">
    <location>
        <begin position="12"/>
        <end position="29"/>
    </location>
</feature>
<feature type="transmembrane region" description="Helical" evidence="1">
    <location>
        <begin position="36"/>
        <end position="57"/>
    </location>
</feature>